<proteinExistence type="predicted"/>
<name>A0ABR1Y8N7_9PEZI</name>
<evidence type="ECO:0000259" key="2">
    <source>
        <dbReference type="Pfam" id="PF04059"/>
    </source>
</evidence>
<dbReference type="Pfam" id="PF04059">
    <property type="entry name" value="RRM_2"/>
    <property type="match status" value="1"/>
</dbReference>
<feature type="compositionally biased region" description="Pro residues" evidence="1">
    <location>
        <begin position="385"/>
        <end position="394"/>
    </location>
</feature>
<feature type="domain" description="Mei2-like C-terminal RNA recognition motif" evidence="2">
    <location>
        <begin position="332"/>
        <end position="372"/>
    </location>
</feature>
<evidence type="ECO:0000313" key="4">
    <source>
        <dbReference type="Proteomes" id="UP001492380"/>
    </source>
</evidence>
<feature type="region of interest" description="Disordered" evidence="1">
    <location>
        <begin position="379"/>
        <end position="400"/>
    </location>
</feature>
<evidence type="ECO:0000313" key="3">
    <source>
        <dbReference type="EMBL" id="KAK8222701.1"/>
    </source>
</evidence>
<dbReference type="InterPro" id="IPR007201">
    <property type="entry name" value="Mei2-like_Rrm_C"/>
</dbReference>
<reference evidence="3 4" key="1">
    <citation type="submission" date="2024-04" db="EMBL/GenBank/DDBJ databases">
        <title>Phyllosticta paracitricarpa is synonymous to the EU quarantine fungus P. citricarpa based on phylogenomic analyses.</title>
        <authorList>
            <consortium name="Lawrence Berkeley National Laboratory"/>
            <person name="Van Ingen-Buijs V.A."/>
            <person name="Van Westerhoven A.C."/>
            <person name="Haridas S."/>
            <person name="Skiadas P."/>
            <person name="Martin F."/>
            <person name="Groenewald J.Z."/>
            <person name="Crous P.W."/>
            <person name="Seidl M.F."/>
        </authorList>
    </citation>
    <scope>NUCLEOTIDE SEQUENCE [LARGE SCALE GENOMIC DNA]</scope>
    <source>
        <strain evidence="3 4">CBS 123374</strain>
    </source>
</reference>
<gene>
    <name evidence="3" type="ORF">HDK90DRAFT_515758</name>
</gene>
<protein>
    <recommendedName>
        <fullName evidence="2">Mei2-like C-terminal RNA recognition motif domain-containing protein</fullName>
    </recommendedName>
</protein>
<comment type="caution">
    <text evidence="3">The sequence shown here is derived from an EMBL/GenBank/DDBJ whole genome shotgun (WGS) entry which is preliminary data.</text>
</comment>
<evidence type="ECO:0000256" key="1">
    <source>
        <dbReference type="SAM" id="MobiDB-lite"/>
    </source>
</evidence>
<keyword evidence="4" id="KW-1185">Reference proteome</keyword>
<sequence length="400" mass="44946">MSTAKMMPITGNSFSAGDCPSQRPNFPWTGALAHTHEGIFSPMDILLSLGERLIDQPFDSEDRSQAAPPPPLGPISLPAREKPTVSPITPIKDGSNAYANIPFVSPPTATPVVDGSAEDGLILEEHFMLSAEAARPHCLPVQGSLSQGNPSTPMIFCIPTNTILALNPGPQELDLIVAPYSAKHYEQTIALAELSDDDNDNDNYEVGRFLRDADIHPPYLERLSALAPRLKVRFLALEYTTARNAQLTDTKVDEHWRQVEQKCRKWGFEYVKLADEKDWDESQRASNDRQHATAHAKHRIESRHSLRMNFFREEAVEDFSAEITRSLPWVNWRKHALHDTLQELAFGRFDFVYLRIDFRNGFNVGYAFVNFSNAIDMRDGQDTARPPPPPPPSPILVHFR</sequence>
<dbReference type="Proteomes" id="UP001492380">
    <property type="component" value="Unassembled WGS sequence"/>
</dbReference>
<feature type="region of interest" description="Disordered" evidence="1">
    <location>
        <begin position="60"/>
        <end position="91"/>
    </location>
</feature>
<dbReference type="EMBL" id="JBBWRZ010000015">
    <property type="protein sequence ID" value="KAK8222701.1"/>
    <property type="molecule type" value="Genomic_DNA"/>
</dbReference>
<accession>A0ABR1Y8N7</accession>
<organism evidence="3 4">
    <name type="scientific">Phyllosticta capitalensis</name>
    <dbReference type="NCBI Taxonomy" id="121624"/>
    <lineage>
        <taxon>Eukaryota</taxon>
        <taxon>Fungi</taxon>
        <taxon>Dikarya</taxon>
        <taxon>Ascomycota</taxon>
        <taxon>Pezizomycotina</taxon>
        <taxon>Dothideomycetes</taxon>
        <taxon>Dothideomycetes incertae sedis</taxon>
        <taxon>Botryosphaeriales</taxon>
        <taxon>Phyllostictaceae</taxon>
        <taxon>Phyllosticta</taxon>
    </lineage>
</organism>